<sequence length="482" mass="54412">MVDQLEDVIVNVYGRTWFDDYKSNWIKRIHRYFNTNNIAHGKSKATWDIITSKVIEKLCCNNYDFKGKKRATESALFESTTASSSTFSIRQVPVSPPKISENCSSAVLLSSAPPSKLDSGSGSTDVIKLLPLTSVDKSNIVAKYANLDVNKMWKLSTGTIVEEKMRERALKQTHEHLSHSLILNINDNDWLNYFTEVELAEVRNHHSVELPPVPVEVEAYLSELRGLCPRDLYTKVSSEELALNSDVKWVQDAFSQSIRLVQSGFFPVNNITEGGLVKRVWGCLDTCFDFSRITCISGEKCSQSSADAMNANRSSVLCRQKSGRKMDYLFLDKKNELGCGECGLDNGVNTTKELSDANFKMPKVMRDMLVKLVSQSPALKRDLVISGFYIGETKLKMVVLDSPCGYVTRYDAMKDVLYPEDENELYRKLSAVLRIILGAKTLMETTAYKLTNDTTNIQVGRCKFEYMVPSFIPNNINKKRKH</sequence>
<evidence type="ECO:0000313" key="1">
    <source>
        <dbReference type="EMBL" id="EPB83443.1"/>
    </source>
</evidence>
<dbReference type="VEuPathDB" id="FungiDB:HMPREF1544_09827"/>
<dbReference type="InParanoid" id="S2JLN1"/>
<dbReference type="AlphaFoldDB" id="S2JLN1"/>
<evidence type="ECO:0000313" key="2">
    <source>
        <dbReference type="Proteomes" id="UP000014254"/>
    </source>
</evidence>
<dbReference type="OMA" id="FAGRVIM"/>
<dbReference type="EMBL" id="KE124071">
    <property type="protein sequence ID" value="EPB83443.1"/>
    <property type="molecule type" value="Genomic_DNA"/>
</dbReference>
<accession>S2JLN1</accession>
<dbReference type="Proteomes" id="UP000014254">
    <property type="component" value="Unassembled WGS sequence"/>
</dbReference>
<reference evidence="2" key="1">
    <citation type="submission" date="2013-05" db="EMBL/GenBank/DDBJ databases">
        <title>The Genome sequence of Mucor circinelloides f. circinelloides 1006PhL.</title>
        <authorList>
            <consortium name="The Broad Institute Genomics Platform"/>
            <person name="Cuomo C."/>
            <person name="Earl A."/>
            <person name="Findley K."/>
            <person name="Lee S.C."/>
            <person name="Walker B."/>
            <person name="Young S."/>
            <person name="Zeng Q."/>
            <person name="Gargeya S."/>
            <person name="Fitzgerald M."/>
            <person name="Haas B."/>
            <person name="Abouelleil A."/>
            <person name="Allen A.W."/>
            <person name="Alvarado L."/>
            <person name="Arachchi H.M."/>
            <person name="Berlin A.M."/>
            <person name="Chapman S.B."/>
            <person name="Gainer-Dewar J."/>
            <person name="Goldberg J."/>
            <person name="Griggs A."/>
            <person name="Gujja S."/>
            <person name="Hansen M."/>
            <person name="Howarth C."/>
            <person name="Imamovic A."/>
            <person name="Ireland A."/>
            <person name="Larimer J."/>
            <person name="McCowan C."/>
            <person name="Murphy C."/>
            <person name="Pearson M."/>
            <person name="Poon T.W."/>
            <person name="Priest M."/>
            <person name="Roberts A."/>
            <person name="Saif S."/>
            <person name="Shea T."/>
            <person name="Sisk P."/>
            <person name="Sykes S."/>
            <person name="Wortman J."/>
            <person name="Nusbaum C."/>
            <person name="Birren B."/>
        </authorList>
    </citation>
    <scope>NUCLEOTIDE SEQUENCE [LARGE SCALE GENOMIC DNA]</scope>
    <source>
        <strain evidence="2">1006PhL</strain>
    </source>
</reference>
<name>S2JLN1_MUCC1</name>
<proteinExistence type="predicted"/>
<dbReference type="eggNOG" id="ENOG502TI1D">
    <property type="taxonomic scope" value="Eukaryota"/>
</dbReference>
<keyword evidence="2" id="KW-1185">Reference proteome</keyword>
<gene>
    <name evidence="1" type="ORF">HMPREF1544_09827</name>
</gene>
<protein>
    <submittedName>
        <fullName evidence="1">Uncharacterized protein</fullName>
    </submittedName>
</protein>
<dbReference type="OrthoDB" id="2269854at2759"/>
<organism evidence="1 2">
    <name type="scientific">Mucor circinelloides f. circinelloides (strain 1006PhL)</name>
    <name type="common">Mucormycosis agent</name>
    <name type="synonym">Calyptromyces circinelloides</name>
    <dbReference type="NCBI Taxonomy" id="1220926"/>
    <lineage>
        <taxon>Eukaryota</taxon>
        <taxon>Fungi</taxon>
        <taxon>Fungi incertae sedis</taxon>
        <taxon>Mucoromycota</taxon>
        <taxon>Mucoromycotina</taxon>
        <taxon>Mucoromycetes</taxon>
        <taxon>Mucorales</taxon>
        <taxon>Mucorineae</taxon>
        <taxon>Mucoraceae</taxon>
        <taxon>Mucor</taxon>
    </lineage>
</organism>